<keyword evidence="1" id="KW-0812">Transmembrane</keyword>
<evidence type="ECO:0000256" key="1">
    <source>
        <dbReference type="SAM" id="Phobius"/>
    </source>
</evidence>
<evidence type="ECO:0000313" key="4">
    <source>
        <dbReference type="Proteomes" id="UP001642409"/>
    </source>
</evidence>
<dbReference type="Proteomes" id="UP001642409">
    <property type="component" value="Unassembled WGS sequence"/>
</dbReference>
<dbReference type="EMBL" id="CATOUU010000952">
    <property type="protein sequence ID" value="CAI9962242.1"/>
    <property type="molecule type" value="Genomic_DNA"/>
</dbReference>
<name>A0AA86QSH5_9EUKA</name>
<feature type="transmembrane region" description="Helical" evidence="1">
    <location>
        <begin position="108"/>
        <end position="130"/>
    </location>
</feature>
<keyword evidence="1" id="KW-1133">Transmembrane helix</keyword>
<reference evidence="3 4" key="2">
    <citation type="submission" date="2024-07" db="EMBL/GenBank/DDBJ databases">
        <authorList>
            <person name="Akdeniz Z."/>
        </authorList>
    </citation>
    <scope>NUCLEOTIDE SEQUENCE [LARGE SCALE GENOMIC DNA]</scope>
</reference>
<sequence>MQYILECYKYYRLYQVDDHFTVDLVASKKCRYPDSAYPFELLVNNKQYTIKFTENAFLTFTNQRLEISCVNAENHESCESEVQTPFSSSQLFVNGEILESYNKYRSDIVVFWVIVGVSIAVALACLVYCLRMNKSTKQNKIVIQLPEESQSLLAQQ</sequence>
<evidence type="ECO:0000313" key="2">
    <source>
        <dbReference type="EMBL" id="CAI9962242.1"/>
    </source>
</evidence>
<protein>
    <submittedName>
        <fullName evidence="3">Hypothetical_protein</fullName>
    </submittedName>
</protein>
<keyword evidence="4" id="KW-1185">Reference proteome</keyword>
<accession>A0AA86QSH5</accession>
<gene>
    <name evidence="3" type="ORF">HINF_LOCUS3971</name>
    <name evidence="2" type="ORF">HINF_LOCUS49887</name>
</gene>
<keyword evidence="1" id="KW-0472">Membrane</keyword>
<reference evidence="2" key="1">
    <citation type="submission" date="2023-06" db="EMBL/GenBank/DDBJ databases">
        <authorList>
            <person name="Kurt Z."/>
        </authorList>
    </citation>
    <scope>NUCLEOTIDE SEQUENCE</scope>
</reference>
<dbReference type="EMBL" id="CAXDID020000007">
    <property type="protein sequence ID" value="CAL5976748.1"/>
    <property type="molecule type" value="Genomic_DNA"/>
</dbReference>
<proteinExistence type="predicted"/>
<organism evidence="2">
    <name type="scientific">Hexamita inflata</name>
    <dbReference type="NCBI Taxonomy" id="28002"/>
    <lineage>
        <taxon>Eukaryota</taxon>
        <taxon>Metamonada</taxon>
        <taxon>Diplomonadida</taxon>
        <taxon>Hexamitidae</taxon>
        <taxon>Hexamitinae</taxon>
        <taxon>Hexamita</taxon>
    </lineage>
</organism>
<comment type="caution">
    <text evidence="2">The sequence shown here is derived from an EMBL/GenBank/DDBJ whole genome shotgun (WGS) entry which is preliminary data.</text>
</comment>
<dbReference type="AlphaFoldDB" id="A0AA86QSH5"/>
<evidence type="ECO:0000313" key="3">
    <source>
        <dbReference type="EMBL" id="CAL5976748.1"/>
    </source>
</evidence>